<dbReference type="EMBL" id="JAUJFL010000008">
    <property type="protein sequence ID" value="KAK2598666.1"/>
    <property type="molecule type" value="Genomic_DNA"/>
</dbReference>
<name>A0AAD9W0B9_PHOAM</name>
<accession>A0AAD9W0B9</accession>
<keyword evidence="5" id="KW-0067">ATP-binding</keyword>
<feature type="region of interest" description="Disordered" evidence="6">
    <location>
        <begin position="424"/>
        <end position="534"/>
    </location>
</feature>
<dbReference type="GO" id="GO:0005524">
    <property type="term" value="F:ATP binding"/>
    <property type="evidence" value="ECO:0007669"/>
    <property type="project" value="UniProtKB-KW"/>
</dbReference>
<dbReference type="SMART" id="SM00220">
    <property type="entry name" value="S_TKc"/>
    <property type="match status" value="1"/>
</dbReference>
<keyword evidence="3" id="KW-0547">Nucleotide-binding</keyword>
<feature type="compositionally biased region" description="Basic and acidic residues" evidence="6">
    <location>
        <begin position="486"/>
        <end position="512"/>
    </location>
</feature>
<evidence type="ECO:0000313" key="8">
    <source>
        <dbReference type="EMBL" id="KAK2598666.1"/>
    </source>
</evidence>
<dbReference type="Gene3D" id="1.10.510.10">
    <property type="entry name" value="Transferase(Phosphotransferase) domain 1"/>
    <property type="match status" value="1"/>
</dbReference>
<dbReference type="GO" id="GO:0004674">
    <property type="term" value="F:protein serine/threonine kinase activity"/>
    <property type="evidence" value="ECO:0007669"/>
    <property type="project" value="UniProtKB-EC"/>
</dbReference>
<evidence type="ECO:0000313" key="9">
    <source>
        <dbReference type="Proteomes" id="UP001265746"/>
    </source>
</evidence>
<proteinExistence type="predicted"/>
<evidence type="ECO:0000256" key="5">
    <source>
        <dbReference type="ARBA" id="ARBA00022840"/>
    </source>
</evidence>
<keyword evidence="9" id="KW-1185">Reference proteome</keyword>
<dbReference type="EC" id="2.7.11.1" evidence="1"/>
<evidence type="ECO:0000256" key="3">
    <source>
        <dbReference type="ARBA" id="ARBA00022741"/>
    </source>
</evidence>
<dbReference type="Proteomes" id="UP001265746">
    <property type="component" value="Unassembled WGS sequence"/>
</dbReference>
<dbReference type="SUPFAM" id="SSF56112">
    <property type="entry name" value="Protein kinase-like (PK-like)"/>
    <property type="match status" value="1"/>
</dbReference>
<organism evidence="8 9">
    <name type="scientific">Phomopsis amygdali</name>
    <name type="common">Fusicoccum amygdali</name>
    <dbReference type="NCBI Taxonomy" id="1214568"/>
    <lineage>
        <taxon>Eukaryota</taxon>
        <taxon>Fungi</taxon>
        <taxon>Dikarya</taxon>
        <taxon>Ascomycota</taxon>
        <taxon>Pezizomycotina</taxon>
        <taxon>Sordariomycetes</taxon>
        <taxon>Sordariomycetidae</taxon>
        <taxon>Diaporthales</taxon>
        <taxon>Diaporthaceae</taxon>
        <taxon>Diaporthe</taxon>
    </lineage>
</organism>
<comment type="caution">
    <text evidence="8">The sequence shown here is derived from an EMBL/GenBank/DDBJ whole genome shotgun (WGS) entry which is preliminary data.</text>
</comment>
<keyword evidence="4" id="KW-0418">Kinase</keyword>
<dbReference type="PANTHER" id="PTHR43671">
    <property type="entry name" value="SERINE/THREONINE-PROTEIN KINASE NEK"/>
    <property type="match status" value="1"/>
</dbReference>
<feature type="domain" description="Protein kinase" evidence="7">
    <location>
        <begin position="52"/>
        <end position="386"/>
    </location>
</feature>
<dbReference type="InterPro" id="IPR050660">
    <property type="entry name" value="NEK_Ser/Thr_kinase"/>
</dbReference>
<evidence type="ECO:0000256" key="6">
    <source>
        <dbReference type="SAM" id="MobiDB-lite"/>
    </source>
</evidence>
<keyword evidence="2" id="KW-0808">Transferase</keyword>
<evidence type="ECO:0000259" key="7">
    <source>
        <dbReference type="PROSITE" id="PS50011"/>
    </source>
</evidence>
<dbReference type="PROSITE" id="PS50011">
    <property type="entry name" value="PROTEIN_KINASE_DOM"/>
    <property type="match status" value="1"/>
</dbReference>
<protein>
    <recommendedName>
        <fullName evidence="1">non-specific serine/threonine protein kinase</fullName>
        <ecNumber evidence="1">2.7.11.1</ecNumber>
    </recommendedName>
</protein>
<dbReference type="AlphaFoldDB" id="A0AAD9W0B9"/>
<evidence type="ECO:0000256" key="2">
    <source>
        <dbReference type="ARBA" id="ARBA00022679"/>
    </source>
</evidence>
<evidence type="ECO:0000256" key="1">
    <source>
        <dbReference type="ARBA" id="ARBA00012513"/>
    </source>
</evidence>
<dbReference type="PANTHER" id="PTHR43671:SF13">
    <property type="entry name" value="SERINE_THREONINE-PROTEIN KINASE NEK2"/>
    <property type="match status" value="1"/>
</dbReference>
<sequence>MHSQTRLMRSRHSKSFKINNISSPLLILANVCTIMNYCPEGYCLSILRRCCLAVMVRLPSSRSAESIPLVVSMLLLLTELSQASVVLKEFDSSEIELSFRNEVDSYITLENKIRRDVCTEHFLTYYGSFMKGGKAFILLEYTEHGSLLDFFNRNELPLERHELHDLWSSLSDLFIGLKHLHALDHQFKDITSGTIRGVHQDLKPANIFVFRRDDSNPYKFQFKLGDFGMSSVALVKTRNKSIRGPDNASTKMYGAPELTHHYPALDDVDEGARWDADIWSIGCVLFEVLVWTICGNRGRSEFFRMRKKDTDCVPNHESQGYSGSFHNGVSRIKAIDDMLGLALERIRIFDKLSGPIGALILNEMLIPVAECRLEATHLIPRFKNILQSHEDDPKNQELAENRLPSSSVGRSYSRRQACESWASYEVHPTHTSSASETPTQLSDREEARRSQLVRNGPRVISPPPGNDEFVGNYPARETPNQATEHLGAEPDRMRINERRPSGERLLSDDQSPHRFLPHESPSVAPQGTMNGRERGHGYARVTISQVIRWIDDKKNRRAPKPLPDHDRAMREIDNREQIFVVDDSDTMRSQHWNKVIETVLALGYLVKPADPDGMELFLTSDPARCKKSRDSNGLVRTLEDHQRTSSVGACNMENSLSPIFDHVKNGLKSKKRANFLPRTQRRGTNVYILTDAIWEGGEEVTCGVERPIKNLTTRM</sequence>
<dbReference type="CDD" id="cd00180">
    <property type="entry name" value="PKc"/>
    <property type="match status" value="1"/>
</dbReference>
<evidence type="ECO:0000256" key="4">
    <source>
        <dbReference type="ARBA" id="ARBA00022777"/>
    </source>
</evidence>
<dbReference type="Pfam" id="PF00069">
    <property type="entry name" value="Pkinase"/>
    <property type="match status" value="1"/>
</dbReference>
<dbReference type="InterPro" id="IPR011009">
    <property type="entry name" value="Kinase-like_dom_sf"/>
</dbReference>
<feature type="compositionally biased region" description="Polar residues" evidence="6">
    <location>
        <begin position="429"/>
        <end position="441"/>
    </location>
</feature>
<feature type="region of interest" description="Disordered" evidence="6">
    <location>
        <begin position="392"/>
        <end position="411"/>
    </location>
</feature>
<gene>
    <name evidence="8" type="ORF">N8I77_012061</name>
</gene>
<dbReference type="InterPro" id="IPR000719">
    <property type="entry name" value="Prot_kinase_dom"/>
</dbReference>
<reference evidence="8" key="1">
    <citation type="submission" date="2023-06" db="EMBL/GenBank/DDBJ databases">
        <authorList>
            <person name="Noh H."/>
        </authorList>
    </citation>
    <scope>NUCLEOTIDE SEQUENCE</scope>
    <source>
        <strain evidence="8">DUCC20226</strain>
    </source>
</reference>